<dbReference type="PROSITE" id="PS50887">
    <property type="entry name" value="GGDEF"/>
    <property type="match status" value="1"/>
</dbReference>
<dbReference type="AlphaFoldDB" id="A0A641AML0"/>
<gene>
    <name evidence="3" type="ORF">ESP62_006840</name>
</gene>
<dbReference type="PANTHER" id="PTHR33121">
    <property type="entry name" value="CYCLIC DI-GMP PHOSPHODIESTERASE PDEF"/>
    <property type="match status" value="1"/>
</dbReference>
<feature type="transmembrane region" description="Helical" evidence="1">
    <location>
        <begin position="199"/>
        <end position="221"/>
    </location>
</feature>
<organism evidence="3 4">
    <name type="scientific">Aeromicrobium fastidiosum</name>
    <dbReference type="NCBI Taxonomy" id="52699"/>
    <lineage>
        <taxon>Bacteria</taxon>
        <taxon>Bacillati</taxon>
        <taxon>Actinomycetota</taxon>
        <taxon>Actinomycetes</taxon>
        <taxon>Propionibacteriales</taxon>
        <taxon>Nocardioidaceae</taxon>
        <taxon>Aeromicrobium</taxon>
    </lineage>
</organism>
<keyword evidence="1" id="KW-0472">Membrane</keyword>
<dbReference type="InterPro" id="IPR029787">
    <property type="entry name" value="Nucleotide_cyclase"/>
</dbReference>
<evidence type="ECO:0000256" key="1">
    <source>
        <dbReference type="SAM" id="Phobius"/>
    </source>
</evidence>
<dbReference type="OrthoDB" id="5115878at2"/>
<dbReference type="SMART" id="SM00267">
    <property type="entry name" value="GGDEF"/>
    <property type="match status" value="1"/>
</dbReference>
<dbReference type="InterPro" id="IPR000160">
    <property type="entry name" value="GGDEF_dom"/>
</dbReference>
<proteinExistence type="predicted"/>
<dbReference type="PANTHER" id="PTHR33121:SF79">
    <property type="entry name" value="CYCLIC DI-GMP PHOSPHODIESTERASE PDED-RELATED"/>
    <property type="match status" value="1"/>
</dbReference>
<accession>A0A641AML0</accession>
<dbReference type="InterPro" id="IPR050706">
    <property type="entry name" value="Cyclic-di-GMP_PDE-like"/>
</dbReference>
<reference evidence="3" key="1">
    <citation type="submission" date="2019-09" db="EMBL/GenBank/DDBJ databases">
        <authorList>
            <person name="Li J."/>
        </authorList>
    </citation>
    <scope>NUCLEOTIDE SEQUENCE [LARGE SCALE GENOMIC DNA]</scope>
    <source>
        <strain evidence="3">NRBC 14897</strain>
    </source>
</reference>
<keyword evidence="4" id="KW-1185">Reference proteome</keyword>
<dbReference type="InterPro" id="IPR043128">
    <property type="entry name" value="Rev_trsase/Diguanyl_cyclase"/>
</dbReference>
<dbReference type="GO" id="GO:0071111">
    <property type="term" value="F:cyclic-guanylate-specific phosphodiesterase activity"/>
    <property type="evidence" value="ECO:0007669"/>
    <property type="project" value="InterPro"/>
</dbReference>
<evidence type="ECO:0000313" key="3">
    <source>
        <dbReference type="EMBL" id="KAA1378096.1"/>
    </source>
</evidence>
<dbReference type="Pfam" id="PF00990">
    <property type="entry name" value="GGDEF"/>
    <property type="match status" value="1"/>
</dbReference>
<keyword evidence="1" id="KW-0812">Transmembrane</keyword>
<evidence type="ECO:0000313" key="4">
    <source>
        <dbReference type="Proteomes" id="UP001515100"/>
    </source>
</evidence>
<evidence type="ECO:0000259" key="2">
    <source>
        <dbReference type="PROSITE" id="PS50887"/>
    </source>
</evidence>
<dbReference type="Proteomes" id="UP001515100">
    <property type="component" value="Unassembled WGS sequence"/>
</dbReference>
<dbReference type="CDD" id="cd01949">
    <property type="entry name" value="GGDEF"/>
    <property type="match status" value="1"/>
</dbReference>
<feature type="transmembrane region" description="Helical" evidence="1">
    <location>
        <begin position="168"/>
        <end position="187"/>
    </location>
</feature>
<dbReference type="SUPFAM" id="SSF55073">
    <property type="entry name" value="Nucleotide cyclase"/>
    <property type="match status" value="1"/>
</dbReference>
<name>A0A641AML0_9ACTN</name>
<feature type="transmembrane region" description="Helical" evidence="1">
    <location>
        <begin position="136"/>
        <end position="156"/>
    </location>
</feature>
<keyword evidence="1" id="KW-1133">Transmembrane helix</keyword>
<feature type="domain" description="GGDEF" evidence="2">
    <location>
        <begin position="266"/>
        <end position="388"/>
    </location>
</feature>
<feature type="transmembrane region" description="Helical" evidence="1">
    <location>
        <begin position="56"/>
        <end position="76"/>
    </location>
</feature>
<feature type="transmembrane region" description="Helical" evidence="1">
    <location>
        <begin position="82"/>
        <end position="100"/>
    </location>
</feature>
<dbReference type="Gene3D" id="3.30.70.270">
    <property type="match status" value="1"/>
</dbReference>
<sequence>MPHRPSRPTPTTERPDVSMDIDLETLLIVRVLPVTIATAIFATTAALRHNDEANRAWTAAFGAALCVSALDAIYAADGQAPLVVTAAGDASTVFALGAMWSGARLLDGRARSHIWVVVVVALAAAVPTLVQSSTPGPGLSTALPTGAAGVFAWLAASELMRGTMRLNLNARILQTVYFLFGAWYITAAALEASGAATPSIYSTALPFTGIFIVSAICLSALRVERAGNWWSVSSEAHRRSDLGVLSSEAFREDAHDRIERATLAGSHVALVLAEIEDLDELNSAFGRQAGDSALLHFAGIMRSRLPADALLGHLGAGRFVVLVASAAPDAPATVVDAIRTGLTESPVGEGMELRSDASFGTAHSLDSPATLDSLLGRADADLTRARQN</sequence>
<protein>
    <submittedName>
        <fullName evidence="3">GGDEF domain-containing protein</fullName>
    </submittedName>
</protein>
<dbReference type="NCBIfam" id="TIGR00254">
    <property type="entry name" value="GGDEF"/>
    <property type="match status" value="1"/>
</dbReference>
<feature type="transmembrane region" description="Helical" evidence="1">
    <location>
        <begin position="27"/>
        <end position="47"/>
    </location>
</feature>
<feature type="transmembrane region" description="Helical" evidence="1">
    <location>
        <begin position="112"/>
        <end position="130"/>
    </location>
</feature>
<dbReference type="EMBL" id="SDPP02000002">
    <property type="protein sequence ID" value="KAA1378096.1"/>
    <property type="molecule type" value="Genomic_DNA"/>
</dbReference>
<comment type="caution">
    <text evidence="3">The sequence shown here is derived from an EMBL/GenBank/DDBJ whole genome shotgun (WGS) entry which is preliminary data.</text>
</comment>